<keyword evidence="4" id="KW-0274">FAD</keyword>
<dbReference type="Proteomes" id="UP000193925">
    <property type="component" value="Chromosome AFERRI"/>
</dbReference>
<organism evidence="7">
    <name type="scientific">Acidithiobacillus ferrivorans</name>
    <dbReference type="NCBI Taxonomy" id="160808"/>
    <lineage>
        <taxon>Bacteria</taxon>
        <taxon>Pseudomonadati</taxon>
        <taxon>Pseudomonadota</taxon>
        <taxon>Acidithiobacillia</taxon>
        <taxon>Acidithiobacillales</taxon>
        <taxon>Acidithiobacillaceae</taxon>
        <taxon>Acidithiobacillus</taxon>
    </lineage>
</organism>
<keyword evidence="3" id="KW-0285">Flavoprotein</keyword>
<keyword evidence="9" id="KW-1185">Reference proteome</keyword>
<evidence type="ECO:0000259" key="6">
    <source>
        <dbReference type="Pfam" id="PF07992"/>
    </source>
</evidence>
<dbReference type="InterPro" id="IPR050260">
    <property type="entry name" value="FAD-bd_OxRdtase"/>
</dbReference>
<dbReference type="PRINTS" id="PR00411">
    <property type="entry name" value="PNDRDTASEI"/>
</dbReference>
<protein>
    <submittedName>
        <fullName evidence="7">FAD-dependent pyridine nucleotide-disulfide oxidoreductase</fullName>
    </submittedName>
</protein>
<dbReference type="PANTHER" id="PTHR43429">
    <property type="entry name" value="PYRIDINE NUCLEOTIDE-DISULFIDE OXIDOREDUCTASE DOMAIN-CONTAINING"/>
    <property type="match status" value="1"/>
</dbReference>
<evidence type="ECO:0000313" key="8">
    <source>
        <dbReference type="EMBL" id="SMH65066.1"/>
    </source>
</evidence>
<gene>
    <name evidence="7" type="ORF">AFERRI_10214</name>
    <name evidence="8" type="ORF">AFERRI_11101</name>
</gene>
<reference evidence="7" key="2">
    <citation type="submission" date="2014-07" db="EMBL/GenBank/DDBJ databases">
        <title>Initial genome analysis of the psychrotolerant acidophile Acidithiobacillus ferrivorans CF27: insights into iron and sulfur oxidation pathways and into biofilm formation.</title>
        <authorList>
            <person name="Talla E."/>
            <person name="Hedrich S."/>
            <person name="Mangenot S."/>
            <person name="Ji B."/>
            <person name="Johnson D.B."/>
            <person name="Barbe V."/>
            <person name="Bonnefoy V."/>
        </authorList>
    </citation>
    <scope>NUCLEOTIDE SEQUENCE [LARGE SCALE GENOMIC DNA]</scope>
    <source>
        <strain evidence="7">CF27</strain>
    </source>
</reference>
<feature type="domain" description="FAD/NAD(P)-binding" evidence="6">
    <location>
        <begin position="7"/>
        <end position="305"/>
    </location>
</feature>
<evidence type="ECO:0000256" key="4">
    <source>
        <dbReference type="ARBA" id="ARBA00022827"/>
    </source>
</evidence>
<accession>A0A060UVN9</accession>
<reference evidence="8 9" key="3">
    <citation type="submission" date="2017-03" db="EMBL/GenBank/DDBJ databases">
        <authorList>
            <person name="Regsiter A."/>
            <person name="William W."/>
        </authorList>
    </citation>
    <scope>NUCLEOTIDE SEQUENCE [LARGE SCALE GENOMIC DNA]</scope>
    <source>
        <strain evidence="8">PRJEB5721</strain>
    </source>
</reference>
<feature type="domain" description="Pyridine nucleotide-disulphide oxidoreductase dimerisation" evidence="5">
    <location>
        <begin position="339"/>
        <end position="437"/>
    </location>
</feature>
<dbReference type="EMBL" id="LT841305">
    <property type="protein sequence ID" value="SMH65066.1"/>
    <property type="molecule type" value="Genomic_DNA"/>
</dbReference>
<reference evidence="7" key="1">
    <citation type="submission" date="2014-03" db="EMBL/GenBank/DDBJ databases">
        <authorList>
            <person name="Genoscope - CEA"/>
        </authorList>
    </citation>
    <scope>NUCLEOTIDE SEQUENCE [LARGE SCALE GENOMIC DNA]</scope>
    <source>
        <strain evidence="7">CF27</strain>
    </source>
</reference>
<evidence type="ECO:0000256" key="1">
    <source>
        <dbReference type="ARBA" id="ARBA00001974"/>
    </source>
</evidence>
<dbReference type="AlphaFoldDB" id="A0A060UVN9"/>
<dbReference type="Pfam" id="PF02852">
    <property type="entry name" value="Pyr_redox_dim"/>
    <property type="match status" value="1"/>
</dbReference>
<evidence type="ECO:0000259" key="5">
    <source>
        <dbReference type="Pfam" id="PF02852"/>
    </source>
</evidence>
<evidence type="ECO:0000256" key="3">
    <source>
        <dbReference type="ARBA" id="ARBA00022630"/>
    </source>
</evidence>
<dbReference type="InterPro" id="IPR036188">
    <property type="entry name" value="FAD/NAD-bd_sf"/>
</dbReference>
<dbReference type="InterPro" id="IPR004099">
    <property type="entry name" value="Pyr_nucl-diS_OxRdtase_dimer"/>
</dbReference>
<evidence type="ECO:0000256" key="2">
    <source>
        <dbReference type="ARBA" id="ARBA00009130"/>
    </source>
</evidence>
<comment type="similarity">
    <text evidence="2">Belongs to the class-III pyridine nucleotide-disulfide oxidoreductase family.</text>
</comment>
<dbReference type="Pfam" id="PF07992">
    <property type="entry name" value="Pyr_redox_2"/>
    <property type="match status" value="1"/>
</dbReference>
<dbReference type="InterPro" id="IPR016156">
    <property type="entry name" value="FAD/NAD-linked_Rdtase_dimer_sf"/>
</dbReference>
<sequence length="465" mass="49515">MAETATDILIIGGGPAGMMTGITAAQFSPHKKVLVIRPETDAVIPCGIPYIFGTLGGTDEDMAGRAPLLAAGGQLQIGTVQKIDRATRTVILADGDVIHWERLVLATGAENFIPPIPGTHLEGVFSIHKDYDYLDQLFSTLIPQIKKLAIIGGGFIGVEFADEIRKRGIEVHIVEMLPHLVQAAFDLDVCAAVEKQLQAHGVHIHTGARVEALLPDASGKRVGQVQIAGQDVLNVDAILIAIGTRPQVALARDMGLTLSRSGGIWVDAFQRSREDPNIFAVGDCAHKQDFFTRKANHAMIASQAAAEGRIAGMNLYGLRQLRYNAGSVSIYASEIDGLAFGVAGLTQHQAEQEGFPILVGETRLPDHHPASMPNTTEIYCRIIFAADSLQILGGQILGGATTGELVNTIGLAIQMHASAPDLVSMQFGSQPRLTPSLHPLVTAAGDALRRHYEPLHPCITGAPHA</sequence>
<dbReference type="SUPFAM" id="SSF51905">
    <property type="entry name" value="FAD/NAD(P)-binding domain"/>
    <property type="match status" value="1"/>
</dbReference>
<dbReference type="InterPro" id="IPR023753">
    <property type="entry name" value="FAD/NAD-binding_dom"/>
</dbReference>
<comment type="cofactor">
    <cofactor evidence="1">
        <name>FAD</name>
        <dbReference type="ChEBI" id="CHEBI:57692"/>
    </cofactor>
</comment>
<proteinExistence type="inferred from homology"/>
<evidence type="ECO:0000313" key="7">
    <source>
        <dbReference type="EMBL" id="CDQ12391.1"/>
    </source>
</evidence>
<evidence type="ECO:0000313" key="9">
    <source>
        <dbReference type="Proteomes" id="UP000193925"/>
    </source>
</evidence>
<dbReference type="Gene3D" id="3.50.50.60">
    <property type="entry name" value="FAD/NAD(P)-binding domain"/>
    <property type="match status" value="2"/>
</dbReference>
<name>A0A060UVN9_9PROT</name>
<dbReference type="GO" id="GO:0016491">
    <property type="term" value="F:oxidoreductase activity"/>
    <property type="evidence" value="ECO:0007669"/>
    <property type="project" value="InterPro"/>
</dbReference>
<dbReference type="PRINTS" id="PR00368">
    <property type="entry name" value="FADPNR"/>
</dbReference>
<dbReference type="Gene3D" id="3.30.390.30">
    <property type="match status" value="1"/>
</dbReference>
<dbReference type="SUPFAM" id="SSF55424">
    <property type="entry name" value="FAD/NAD-linked reductases, dimerisation (C-terminal) domain"/>
    <property type="match status" value="1"/>
</dbReference>
<dbReference type="RefSeq" id="WP_035190376.1">
    <property type="nucleotide sequence ID" value="NZ_CCCS020000001.1"/>
</dbReference>
<dbReference type="EMBL" id="CCCS020000001">
    <property type="protein sequence ID" value="CDQ12391.1"/>
    <property type="molecule type" value="Genomic_DNA"/>
</dbReference>